<evidence type="ECO:0000313" key="1">
    <source>
        <dbReference type="EMBL" id="ACV64351.1"/>
    </source>
</evidence>
<name>C8VWI7_DESAS</name>
<dbReference type="Proteomes" id="UP000002217">
    <property type="component" value="Chromosome"/>
</dbReference>
<dbReference type="RefSeq" id="WP_015759038.1">
    <property type="nucleotide sequence ID" value="NC_013216.1"/>
</dbReference>
<organism evidence="1 2">
    <name type="scientific">Desulfofarcimen acetoxidans (strain ATCC 49208 / DSM 771 / KCTC 5769 / VKM B-1644 / 5575)</name>
    <name type="common">Desulfotomaculum acetoxidans</name>
    <dbReference type="NCBI Taxonomy" id="485916"/>
    <lineage>
        <taxon>Bacteria</taxon>
        <taxon>Bacillati</taxon>
        <taxon>Bacillota</taxon>
        <taxon>Clostridia</taxon>
        <taxon>Eubacteriales</taxon>
        <taxon>Peptococcaceae</taxon>
        <taxon>Desulfofarcimen</taxon>
    </lineage>
</organism>
<dbReference type="OrthoDB" id="2623511at2"/>
<keyword evidence="2" id="KW-1185">Reference proteome</keyword>
<dbReference type="STRING" id="485916.Dtox_3640"/>
<dbReference type="EMBL" id="CP001720">
    <property type="protein sequence ID" value="ACV64351.1"/>
    <property type="molecule type" value="Genomic_DNA"/>
</dbReference>
<sequence>MQSKEYIEHIFENQRIHLDGNTYRFCSFKNCEVVVNQGAFVLSHCGFENCRPILKGNALNVAYFIELFFPGCLLWKSGKQNPYRKPKPE</sequence>
<protein>
    <submittedName>
        <fullName evidence="1">Uncharacterized protein</fullName>
    </submittedName>
</protein>
<proteinExistence type="predicted"/>
<dbReference type="AlphaFoldDB" id="C8VWI7"/>
<evidence type="ECO:0000313" key="2">
    <source>
        <dbReference type="Proteomes" id="UP000002217"/>
    </source>
</evidence>
<dbReference type="HOGENOM" id="CLU_2449763_0_0_9"/>
<reference evidence="1 2" key="1">
    <citation type="journal article" date="2009" name="Stand. Genomic Sci.">
        <title>Complete genome sequence of Desulfotomaculum acetoxidans type strain (5575).</title>
        <authorList>
            <person name="Spring S."/>
            <person name="Lapidus A."/>
            <person name="Schroder M."/>
            <person name="Gleim D."/>
            <person name="Sims D."/>
            <person name="Meincke L."/>
            <person name="Glavina Del Rio T."/>
            <person name="Tice H."/>
            <person name="Copeland A."/>
            <person name="Cheng J.F."/>
            <person name="Lucas S."/>
            <person name="Chen F."/>
            <person name="Nolan M."/>
            <person name="Bruce D."/>
            <person name="Goodwin L."/>
            <person name="Pitluck S."/>
            <person name="Ivanova N."/>
            <person name="Mavromatis K."/>
            <person name="Mikhailova N."/>
            <person name="Pati A."/>
            <person name="Chen A."/>
            <person name="Palaniappan K."/>
            <person name="Land M."/>
            <person name="Hauser L."/>
            <person name="Chang Y.J."/>
            <person name="Jeffries C.D."/>
            <person name="Chain P."/>
            <person name="Saunders E."/>
            <person name="Brettin T."/>
            <person name="Detter J.C."/>
            <person name="Goker M."/>
            <person name="Bristow J."/>
            <person name="Eisen J.A."/>
            <person name="Markowitz V."/>
            <person name="Hugenholtz P."/>
            <person name="Kyrpides N.C."/>
            <person name="Klenk H.P."/>
            <person name="Han C."/>
        </authorList>
    </citation>
    <scope>NUCLEOTIDE SEQUENCE [LARGE SCALE GENOMIC DNA]</scope>
    <source>
        <strain evidence="2">ATCC 49208 / DSM 771 / VKM B-1644</strain>
    </source>
</reference>
<gene>
    <name evidence="1" type="ordered locus">Dtox_3640</name>
</gene>
<dbReference type="KEGG" id="dae:Dtox_3640"/>
<accession>C8VWI7</accession>